<dbReference type="AlphaFoldDB" id="B8CTR7"/>
<dbReference type="PANTHER" id="PTHR40254">
    <property type="entry name" value="BLR0577 PROTEIN"/>
    <property type="match status" value="1"/>
</dbReference>
<dbReference type="Proteomes" id="UP000000753">
    <property type="component" value="Chromosome"/>
</dbReference>
<gene>
    <name evidence="2" type="ordered locus">swp_4675</name>
</gene>
<feature type="domain" description="FAD-dependent urate hydroxylase HpyO/Asp monooxygenase CreE-like FAD/NAD(P)-binding" evidence="1">
    <location>
        <begin position="7"/>
        <end position="160"/>
    </location>
</feature>
<dbReference type="RefSeq" id="WP_020914641.1">
    <property type="nucleotide sequence ID" value="NC_011566.1"/>
</dbReference>
<dbReference type="InterPro" id="IPR036188">
    <property type="entry name" value="FAD/NAD-bd_sf"/>
</dbReference>
<name>B8CTR7_SHEPW</name>
<sequence>MSVNICIIGAGLASTAILVNLIKAVEQQKLGHVSIDVFEKSSRFGPGLAYRYESNMLLLNRTTRRMFVTEKGDFLAWINQQQFVELDYPIDDTYLPRHYFGKFLSWLFQHSKVRAKQLNCDVNLLNSTVTDMRREGQKMCLLSCEGDYFEYDHIFSCVGNDTKADPYDLIGTSGYYSNPYPANQFNALKKGVKVALIGTRLTAVDLAIQISEMQPDAEITMLSRNSGLPSKAGLAFHIIELTYFNEQNIAKLAQPGEPISLKAVARLLNQDLQAAGIKLGIFGLFNGARNQVFDGDEEQVRNMREVLLAASESISFVWKRLSEADRNLFFKRYAEAWVLLRLTMPGSSDGRIRQLIQTGKLEVSSGLKDINHDVEKGYRVGYQNGQESWFDVVINCTGIKRHCDKLSQSLIHSMVDQGLCTIHPFGGVRIDPKTNFSISADSKINPNLSIIGQLSVGEYFMVNSVDVLLLQSHIVVNAFIAKTNSAKVYNQPSVFVQTFDEALLTG</sequence>
<accession>B8CTR7</accession>
<keyword evidence="3" id="KW-1185">Reference proteome</keyword>
<evidence type="ECO:0000259" key="1">
    <source>
        <dbReference type="Pfam" id="PF13454"/>
    </source>
</evidence>
<dbReference type="Pfam" id="PF13454">
    <property type="entry name" value="NAD_binding_9"/>
    <property type="match status" value="1"/>
</dbReference>
<dbReference type="STRING" id="225849.swp_4675"/>
<reference evidence="2 3" key="1">
    <citation type="journal article" date="2008" name="PLoS ONE">
        <title>Environmental adaptation: genomic analysis of the piezotolerant and psychrotolerant deep-sea iron reducing bacterium Shewanella piezotolerans WP3.</title>
        <authorList>
            <person name="Wang F."/>
            <person name="Wang J."/>
            <person name="Jian H."/>
            <person name="Zhang B."/>
            <person name="Li S."/>
            <person name="Wang F."/>
            <person name="Zeng X."/>
            <person name="Gao L."/>
            <person name="Bartlett D.H."/>
            <person name="Yu J."/>
            <person name="Hu S."/>
            <person name="Xiao X."/>
        </authorList>
    </citation>
    <scope>NUCLEOTIDE SEQUENCE [LARGE SCALE GENOMIC DNA]</scope>
    <source>
        <strain evidence="3">WP3 / JCM 13877</strain>
    </source>
</reference>
<evidence type="ECO:0000313" key="2">
    <source>
        <dbReference type="EMBL" id="ACJ31311.1"/>
    </source>
</evidence>
<dbReference type="InterPro" id="IPR052189">
    <property type="entry name" value="L-asp_N-monooxygenase_NS-form"/>
</dbReference>
<proteinExistence type="predicted"/>
<dbReference type="OrthoDB" id="6309046at2"/>
<dbReference type="eggNOG" id="COG4529">
    <property type="taxonomic scope" value="Bacteria"/>
</dbReference>
<evidence type="ECO:0000313" key="3">
    <source>
        <dbReference type="Proteomes" id="UP000000753"/>
    </source>
</evidence>
<protein>
    <recommendedName>
        <fullName evidence="1">FAD-dependent urate hydroxylase HpyO/Asp monooxygenase CreE-like FAD/NAD(P)-binding domain-containing protein</fullName>
    </recommendedName>
</protein>
<dbReference type="KEGG" id="swp:swp_4675"/>
<dbReference type="EMBL" id="CP000472">
    <property type="protein sequence ID" value="ACJ31311.1"/>
    <property type="molecule type" value="Genomic_DNA"/>
</dbReference>
<dbReference type="Gene3D" id="3.50.50.60">
    <property type="entry name" value="FAD/NAD(P)-binding domain"/>
    <property type="match status" value="1"/>
</dbReference>
<dbReference type="InterPro" id="IPR038732">
    <property type="entry name" value="HpyO/CreE_NAD-binding"/>
</dbReference>
<dbReference type="SUPFAM" id="SSF51905">
    <property type="entry name" value="FAD/NAD(P)-binding domain"/>
    <property type="match status" value="1"/>
</dbReference>
<dbReference type="PANTHER" id="PTHR40254:SF1">
    <property type="entry name" value="BLR0577 PROTEIN"/>
    <property type="match status" value="1"/>
</dbReference>
<dbReference type="HOGENOM" id="CLU_038677_1_0_6"/>
<organism evidence="2 3">
    <name type="scientific">Shewanella piezotolerans (strain WP3 / JCM 13877)</name>
    <dbReference type="NCBI Taxonomy" id="225849"/>
    <lineage>
        <taxon>Bacteria</taxon>
        <taxon>Pseudomonadati</taxon>
        <taxon>Pseudomonadota</taxon>
        <taxon>Gammaproteobacteria</taxon>
        <taxon>Alteromonadales</taxon>
        <taxon>Shewanellaceae</taxon>
        <taxon>Shewanella</taxon>
    </lineage>
</organism>